<dbReference type="Proteomes" id="UP000499080">
    <property type="component" value="Unassembled WGS sequence"/>
</dbReference>
<keyword evidence="2" id="KW-1185">Reference proteome</keyword>
<name>A0A4Y2PMU6_ARAVE</name>
<dbReference type="EMBL" id="BGPR01011553">
    <property type="protein sequence ID" value="GBN51860.1"/>
    <property type="molecule type" value="Genomic_DNA"/>
</dbReference>
<proteinExistence type="predicted"/>
<gene>
    <name evidence="1" type="ORF">AVEN_162897_1</name>
</gene>
<evidence type="ECO:0000313" key="2">
    <source>
        <dbReference type="Proteomes" id="UP000499080"/>
    </source>
</evidence>
<sequence>MSPAGAAACCSRSTKSGKKAINSPSNHCNHITNNSKCSLIATHRWRIQSMKFSVTLCSLSTEMRALSPQINSSSSCDVAGLFLEKMCFHVPHKLYSQGLRSSEYGNQPMPVPVNVE</sequence>
<protein>
    <submittedName>
        <fullName evidence="1">Uncharacterized protein</fullName>
    </submittedName>
</protein>
<accession>A0A4Y2PMU6</accession>
<organism evidence="1 2">
    <name type="scientific">Araneus ventricosus</name>
    <name type="common">Orbweaver spider</name>
    <name type="synonym">Epeira ventricosa</name>
    <dbReference type="NCBI Taxonomy" id="182803"/>
    <lineage>
        <taxon>Eukaryota</taxon>
        <taxon>Metazoa</taxon>
        <taxon>Ecdysozoa</taxon>
        <taxon>Arthropoda</taxon>
        <taxon>Chelicerata</taxon>
        <taxon>Arachnida</taxon>
        <taxon>Araneae</taxon>
        <taxon>Araneomorphae</taxon>
        <taxon>Entelegynae</taxon>
        <taxon>Araneoidea</taxon>
        <taxon>Araneidae</taxon>
        <taxon>Araneus</taxon>
    </lineage>
</organism>
<comment type="caution">
    <text evidence="1">The sequence shown here is derived from an EMBL/GenBank/DDBJ whole genome shotgun (WGS) entry which is preliminary data.</text>
</comment>
<evidence type="ECO:0000313" key="1">
    <source>
        <dbReference type="EMBL" id="GBN51860.1"/>
    </source>
</evidence>
<reference evidence="1 2" key="1">
    <citation type="journal article" date="2019" name="Sci. Rep.">
        <title>Orb-weaving spider Araneus ventricosus genome elucidates the spidroin gene catalogue.</title>
        <authorList>
            <person name="Kono N."/>
            <person name="Nakamura H."/>
            <person name="Ohtoshi R."/>
            <person name="Moran D.A.P."/>
            <person name="Shinohara A."/>
            <person name="Yoshida Y."/>
            <person name="Fujiwara M."/>
            <person name="Mori M."/>
            <person name="Tomita M."/>
            <person name="Arakawa K."/>
        </authorList>
    </citation>
    <scope>NUCLEOTIDE SEQUENCE [LARGE SCALE GENOMIC DNA]</scope>
</reference>
<dbReference type="AlphaFoldDB" id="A0A4Y2PMU6"/>